<name>A0A7M5X0D8_9CNID</name>
<protein>
    <recommendedName>
        <fullName evidence="2">Macro domain-containing protein</fullName>
    </recommendedName>
</protein>
<accession>A0A7M5X0D8</accession>
<proteinExistence type="predicted"/>
<keyword evidence="4" id="KW-1185">Reference proteome</keyword>
<feature type="compositionally biased region" description="Low complexity" evidence="1">
    <location>
        <begin position="1"/>
        <end position="11"/>
    </location>
</feature>
<dbReference type="GeneID" id="136811130"/>
<feature type="compositionally biased region" description="Basic and acidic residues" evidence="1">
    <location>
        <begin position="537"/>
        <end position="548"/>
    </location>
</feature>
<sequence length="558" mass="61396">MSSWNFFGNKNNKGRGRGMTQDGYYNPHNGGGYGMGNRTESAPVQSNETTADPWQNFHAREHLKKSRAERRQSYQCGNRFKTLNDVPMYSVFNKTYFKGKIDEDAYRNDIDLASKVSLWQGDMTCLEIDAVVNAANESLLGGGGIDGAIHRAAGRSLVEECRTLNGCRTGFTKITGGHKLPARYILHTVGPRGENRRKLQECYESCLQIVRERNLKSIAFCCISTGIFGYPNENAAHVALSTVRNWLQKYGDEVDRIIFCVFLKTDFDIYSRLMGSKYFPCQQRIPPTVVVSSSQSENEDSIKKNDGNPKGQQTSGSQSNEQGSSSKNSNKKNKKKNKGNAVKLDRKSLNGDKTKSPSDGSDKELSNTDEDVSKKDNDSVVKNNDGLEEWENVEIKNDTTQKQEDGDENKEAECDDVTKDQGEGLESSNNEMKEENSPQSTGDSDATKAEESKTPNTSEVAKEGTSDDVKDDDLPTTTTNKRKVTDSCDGDVSSSSTNDASDVVEEDDSETPANTDKSPEEASDGGNEDASDTVPEDDSKPGVEHESNSDTNAEQSTD</sequence>
<dbReference type="PROSITE" id="PS51154">
    <property type="entry name" value="MACRO"/>
    <property type="match status" value="1"/>
</dbReference>
<dbReference type="GO" id="GO:0140291">
    <property type="term" value="P:peptidyl-glutamate ADP-deribosylation"/>
    <property type="evidence" value="ECO:0007669"/>
    <property type="project" value="TreeGrafter"/>
</dbReference>
<dbReference type="SMART" id="SM00506">
    <property type="entry name" value="A1pp"/>
    <property type="match status" value="1"/>
</dbReference>
<dbReference type="Pfam" id="PF01661">
    <property type="entry name" value="Macro"/>
    <property type="match status" value="1"/>
</dbReference>
<feature type="region of interest" description="Disordered" evidence="1">
    <location>
        <begin position="290"/>
        <end position="558"/>
    </location>
</feature>
<evidence type="ECO:0000313" key="4">
    <source>
        <dbReference type="Proteomes" id="UP000594262"/>
    </source>
</evidence>
<dbReference type="GO" id="GO:0042278">
    <property type="term" value="P:purine nucleoside metabolic process"/>
    <property type="evidence" value="ECO:0007669"/>
    <property type="project" value="TreeGrafter"/>
</dbReference>
<dbReference type="Proteomes" id="UP000594262">
    <property type="component" value="Unplaced"/>
</dbReference>
<dbReference type="RefSeq" id="XP_066923843.1">
    <property type="nucleotide sequence ID" value="XM_067067742.1"/>
</dbReference>
<feature type="region of interest" description="Disordered" evidence="1">
    <location>
        <begin position="1"/>
        <end position="31"/>
    </location>
</feature>
<reference evidence="3" key="1">
    <citation type="submission" date="2021-01" db="UniProtKB">
        <authorList>
            <consortium name="EnsemblMetazoa"/>
        </authorList>
    </citation>
    <scope>IDENTIFICATION</scope>
</reference>
<dbReference type="AlphaFoldDB" id="A0A7M5X0D8"/>
<dbReference type="SUPFAM" id="SSF52949">
    <property type="entry name" value="Macro domain-like"/>
    <property type="match status" value="1"/>
</dbReference>
<evidence type="ECO:0000259" key="2">
    <source>
        <dbReference type="PROSITE" id="PS51154"/>
    </source>
</evidence>
<dbReference type="PANTHER" id="PTHR11106">
    <property type="entry name" value="GANGLIOSIDE INDUCED DIFFERENTIATION ASSOCIATED PROTEIN 2-RELATED"/>
    <property type="match status" value="1"/>
</dbReference>
<feature type="compositionally biased region" description="Low complexity" evidence="1">
    <location>
        <begin position="311"/>
        <end position="328"/>
    </location>
</feature>
<evidence type="ECO:0000313" key="3">
    <source>
        <dbReference type="EnsemblMetazoa" id="CLYHEMP015210.1"/>
    </source>
</evidence>
<dbReference type="GO" id="GO:0140293">
    <property type="term" value="F:ADP-ribosylglutamate hydrolase activity"/>
    <property type="evidence" value="ECO:0007669"/>
    <property type="project" value="TreeGrafter"/>
</dbReference>
<dbReference type="GO" id="GO:0006974">
    <property type="term" value="P:DNA damage response"/>
    <property type="evidence" value="ECO:0007669"/>
    <property type="project" value="TreeGrafter"/>
</dbReference>
<dbReference type="CDD" id="cd02908">
    <property type="entry name" value="Macro_OAADPr_deacetylase"/>
    <property type="match status" value="1"/>
</dbReference>
<dbReference type="EnsemblMetazoa" id="CLYHEMT015210.1">
    <property type="protein sequence ID" value="CLYHEMP015210.1"/>
    <property type="gene ID" value="CLYHEMG015210"/>
</dbReference>
<feature type="compositionally biased region" description="Basic residues" evidence="1">
    <location>
        <begin position="329"/>
        <end position="338"/>
    </location>
</feature>
<organism evidence="3 4">
    <name type="scientific">Clytia hemisphaerica</name>
    <dbReference type="NCBI Taxonomy" id="252671"/>
    <lineage>
        <taxon>Eukaryota</taxon>
        <taxon>Metazoa</taxon>
        <taxon>Cnidaria</taxon>
        <taxon>Hydrozoa</taxon>
        <taxon>Hydroidolina</taxon>
        <taxon>Leptothecata</taxon>
        <taxon>Obeliida</taxon>
        <taxon>Clytiidae</taxon>
        <taxon>Clytia</taxon>
    </lineage>
</organism>
<feature type="compositionally biased region" description="Basic and acidic residues" evidence="1">
    <location>
        <begin position="343"/>
        <end position="379"/>
    </location>
</feature>
<evidence type="ECO:0000256" key="1">
    <source>
        <dbReference type="SAM" id="MobiDB-lite"/>
    </source>
</evidence>
<dbReference type="OrthoDB" id="6133115at2759"/>
<feature type="compositionally biased region" description="Acidic residues" evidence="1">
    <location>
        <begin position="521"/>
        <end position="536"/>
    </location>
</feature>
<dbReference type="Gene3D" id="3.40.220.10">
    <property type="entry name" value="Leucine Aminopeptidase, subunit E, domain 1"/>
    <property type="match status" value="1"/>
</dbReference>
<dbReference type="GO" id="GO:0005654">
    <property type="term" value="C:nucleoplasm"/>
    <property type="evidence" value="ECO:0007669"/>
    <property type="project" value="TreeGrafter"/>
</dbReference>
<dbReference type="InterPro" id="IPR043472">
    <property type="entry name" value="Macro_dom-like"/>
</dbReference>
<dbReference type="InterPro" id="IPR002589">
    <property type="entry name" value="Macro_dom"/>
</dbReference>
<dbReference type="PANTHER" id="PTHR11106:SF27">
    <property type="entry name" value="MACRO DOMAIN-CONTAINING PROTEIN"/>
    <property type="match status" value="1"/>
</dbReference>
<feature type="compositionally biased region" description="Basic and acidic residues" evidence="1">
    <location>
        <begin position="393"/>
        <end position="422"/>
    </location>
</feature>
<feature type="compositionally biased region" description="Polar residues" evidence="1">
    <location>
        <begin position="549"/>
        <end position="558"/>
    </location>
</feature>
<feature type="domain" description="Macro" evidence="2">
    <location>
        <begin position="103"/>
        <end position="278"/>
    </location>
</feature>